<proteinExistence type="predicted"/>
<dbReference type="SUPFAM" id="SSF51177">
    <property type="entry name" value="An insect antifreeze protein"/>
    <property type="match status" value="1"/>
</dbReference>
<gene>
    <name evidence="2" type="primary">LOC114346122</name>
</gene>
<keyword evidence="1" id="KW-0812">Transmembrane</keyword>
<organism evidence="2">
    <name type="scientific">Diabrotica virgifera virgifera</name>
    <name type="common">western corn rootworm</name>
    <dbReference type="NCBI Taxonomy" id="50390"/>
    <lineage>
        <taxon>Eukaryota</taxon>
        <taxon>Metazoa</taxon>
        <taxon>Ecdysozoa</taxon>
        <taxon>Arthropoda</taxon>
        <taxon>Hexapoda</taxon>
        <taxon>Insecta</taxon>
        <taxon>Pterygota</taxon>
        <taxon>Neoptera</taxon>
        <taxon>Endopterygota</taxon>
        <taxon>Coleoptera</taxon>
        <taxon>Polyphaga</taxon>
        <taxon>Cucujiformia</taxon>
        <taxon>Chrysomeloidea</taxon>
        <taxon>Chrysomelidae</taxon>
        <taxon>Galerucinae</taxon>
        <taxon>Diabroticina</taxon>
        <taxon>Diabroticites</taxon>
        <taxon>Diabrotica</taxon>
    </lineage>
</organism>
<name>A0A6P7H9Z0_DIAVI</name>
<accession>A0A6P7H9Z0</accession>
<protein>
    <submittedName>
        <fullName evidence="2">Uncharacterized protein LOC114346122</fullName>
    </submittedName>
</protein>
<dbReference type="AlphaFoldDB" id="A0A6P7H9Z0"/>
<reference evidence="2" key="1">
    <citation type="submission" date="2025-08" db="UniProtKB">
        <authorList>
            <consortium name="RefSeq"/>
        </authorList>
    </citation>
    <scope>IDENTIFICATION</scope>
    <source>
        <tissue evidence="2">Whole insect</tissue>
    </source>
</reference>
<dbReference type="InterPro" id="IPR036668">
    <property type="entry name" value="Antifreeze_sf"/>
</dbReference>
<keyword evidence="1" id="KW-0472">Membrane</keyword>
<evidence type="ECO:0000256" key="1">
    <source>
        <dbReference type="SAM" id="Phobius"/>
    </source>
</evidence>
<sequence length="106" mass="12580">MSIYEDKTQRDPYLIHREICIPNTLSTCKESVYQFAIISINKKLKYNISTSEVTQSTCTNGTYEINTYDKIIVLLIILYTSLVFISTYFDKYKRNRFRGNSYLYKE</sequence>
<keyword evidence="1" id="KW-1133">Transmembrane helix</keyword>
<dbReference type="RefSeq" id="XP_028152710.1">
    <property type="nucleotide sequence ID" value="XM_028296909.1"/>
</dbReference>
<feature type="transmembrane region" description="Helical" evidence="1">
    <location>
        <begin position="71"/>
        <end position="89"/>
    </location>
</feature>
<evidence type="ECO:0000313" key="2">
    <source>
        <dbReference type="RefSeq" id="XP_028152710.1"/>
    </source>
</evidence>
<dbReference type="InParanoid" id="A0A6P7H9Z0"/>